<reference evidence="2" key="1">
    <citation type="journal article" date="2023" name="Mol. Phylogenet. Evol.">
        <title>Genome-scale phylogeny and comparative genomics of the fungal order Sordariales.</title>
        <authorList>
            <person name="Hensen N."/>
            <person name="Bonometti L."/>
            <person name="Westerberg I."/>
            <person name="Brannstrom I.O."/>
            <person name="Guillou S."/>
            <person name="Cros-Aarteil S."/>
            <person name="Calhoun S."/>
            <person name="Haridas S."/>
            <person name="Kuo A."/>
            <person name="Mondo S."/>
            <person name="Pangilinan J."/>
            <person name="Riley R."/>
            <person name="LaButti K."/>
            <person name="Andreopoulos B."/>
            <person name="Lipzen A."/>
            <person name="Chen C."/>
            <person name="Yan M."/>
            <person name="Daum C."/>
            <person name="Ng V."/>
            <person name="Clum A."/>
            <person name="Steindorff A."/>
            <person name="Ohm R.A."/>
            <person name="Martin F."/>
            <person name="Silar P."/>
            <person name="Natvig D.O."/>
            <person name="Lalanne C."/>
            <person name="Gautier V."/>
            <person name="Ament-Velasquez S.L."/>
            <person name="Kruys A."/>
            <person name="Hutchinson M.I."/>
            <person name="Powell A.J."/>
            <person name="Barry K."/>
            <person name="Miller A.N."/>
            <person name="Grigoriev I.V."/>
            <person name="Debuchy R."/>
            <person name="Gladieux P."/>
            <person name="Hiltunen Thoren M."/>
            <person name="Johannesson H."/>
        </authorList>
    </citation>
    <scope>NUCLEOTIDE SEQUENCE</scope>
    <source>
        <strain evidence="2">CBS 892.96</strain>
    </source>
</reference>
<name>A0AAN7A9X4_9PEZI</name>
<sequence>MQPNAFSTACDRFPATICDAITLTQKFGVRYLWVDSLCLVQNDPSDLHGCIAGRECLFYSVLDISFGFLLVYFPHLQISETLKLLLTRSYHIGLQEHHLSRRILYFFQEHIIFRCQATEYQQRCHVVSKPDNSNDLNPILRQQRTS</sequence>
<dbReference type="PANTHER" id="PTHR33112">
    <property type="entry name" value="DOMAIN PROTEIN, PUTATIVE-RELATED"/>
    <property type="match status" value="1"/>
</dbReference>
<protein>
    <recommendedName>
        <fullName evidence="1">Heterokaryon incompatibility domain-containing protein</fullName>
    </recommendedName>
</protein>
<feature type="domain" description="Heterokaryon incompatibility" evidence="1">
    <location>
        <begin position="10"/>
        <end position="46"/>
    </location>
</feature>
<comment type="caution">
    <text evidence="2">The sequence shown here is derived from an EMBL/GenBank/DDBJ whole genome shotgun (WGS) entry which is preliminary data.</text>
</comment>
<keyword evidence="3" id="KW-1185">Reference proteome</keyword>
<reference evidence="2" key="2">
    <citation type="submission" date="2023-05" db="EMBL/GenBank/DDBJ databases">
        <authorList>
            <consortium name="Lawrence Berkeley National Laboratory"/>
            <person name="Steindorff A."/>
            <person name="Hensen N."/>
            <person name="Bonometti L."/>
            <person name="Westerberg I."/>
            <person name="Brannstrom I.O."/>
            <person name="Guillou S."/>
            <person name="Cros-Aarteil S."/>
            <person name="Calhoun S."/>
            <person name="Haridas S."/>
            <person name="Kuo A."/>
            <person name="Mondo S."/>
            <person name="Pangilinan J."/>
            <person name="Riley R."/>
            <person name="Labutti K."/>
            <person name="Andreopoulos B."/>
            <person name="Lipzen A."/>
            <person name="Chen C."/>
            <person name="Yanf M."/>
            <person name="Daum C."/>
            <person name="Ng V."/>
            <person name="Clum A."/>
            <person name="Ohm R."/>
            <person name="Martin F."/>
            <person name="Silar P."/>
            <person name="Natvig D."/>
            <person name="Lalanne C."/>
            <person name="Gautier V."/>
            <person name="Ament-Velasquez S.L."/>
            <person name="Kruys A."/>
            <person name="Hutchinson M.I."/>
            <person name="Powell A.J."/>
            <person name="Barry K."/>
            <person name="Miller A.N."/>
            <person name="Grigoriev I.V."/>
            <person name="Debuchy R."/>
            <person name="Gladieux P."/>
            <person name="Thoren M.H."/>
            <person name="Johannesson H."/>
        </authorList>
    </citation>
    <scope>NUCLEOTIDE SEQUENCE</scope>
    <source>
        <strain evidence="2">CBS 892.96</strain>
    </source>
</reference>
<dbReference type="InterPro" id="IPR010730">
    <property type="entry name" value="HET"/>
</dbReference>
<proteinExistence type="predicted"/>
<evidence type="ECO:0000259" key="1">
    <source>
        <dbReference type="Pfam" id="PF06985"/>
    </source>
</evidence>
<organism evidence="2 3">
    <name type="scientific">Triangularia setosa</name>
    <dbReference type="NCBI Taxonomy" id="2587417"/>
    <lineage>
        <taxon>Eukaryota</taxon>
        <taxon>Fungi</taxon>
        <taxon>Dikarya</taxon>
        <taxon>Ascomycota</taxon>
        <taxon>Pezizomycotina</taxon>
        <taxon>Sordariomycetes</taxon>
        <taxon>Sordariomycetidae</taxon>
        <taxon>Sordariales</taxon>
        <taxon>Podosporaceae</taxon>
        <taxon>Triangularia</taxon>
    </lineage>
</organism>
<evidence type="ECO:0000313" key="3">
    <source>
        <dbReference type="Proteomes" id="UP001302321"/>
    </source>
</evidence>
<dbReference type="PANTHER" id="PTHR33112:SF16">
    <property type="entry name" value="HETEROKARYON INCOMPATIBILITY DOMAIN-CONTAINING PROTEIN"/>
    <property type="match status" value="1"/>
</dbReference>
<dbReference type="Pfam" id="PF06985">
    <property type="entry name" value="HET"/>
    <property type="match status" value="1"/>
</dbReference>
<dbReference type="AlphaFoldDB" id="A0AAN7A9X4"/>
<dbReference type="Proteomes" id="UP001302321">
    <property type="component" value="Unassembled WGS sequence"/>
</dbReference>
<gene>
    <name evidence="2" type="ORF">QBC36DRAFT_182003</name>
</gene>
<accession>A0AAN7A9X4</accession>
<evidence type="ECO:0000313" key="2">
    <source>
        <dbReference type="EMBL" id="KAK4178719.1"/>
    </source>
</evidence>
<dbReference type="EMBL" id="MU866132">
    <property type="protein sequence ID" value="KAK4178719.1"/>
    <property type="molecule type" value="Genomic_DNA"/>
</dbReference>